<dbReference type="Proteomes" id="UP000604825">
    <property type="component" value="Unassembled WGS sequence"/>
</dbReference>
<name>A0A811QAH0_9POAL</name>
<feature type="compositionally biased region" description="Low complexity" evidence="2">
    <location>
        <begin position="118"/>
        <end position="134"/>
    </location>
</feature>
<proteinExistence type="predicted"/>
<feature type="coiled-coil region" evidence="1">
    <location>
        <begin position="153"/>
        <end position="197"/>
    </location>
</feature>
<organism evidence="3 4">
    <name type="scientific">Miscanthus lutarioriparius</name>
    <dbReference type="NCBI Taxonomy" id="422564"/>
    <lineage>
        <taxon>Eukaryota</taxon>
        <taxon>Viridiplantae</taxon>
        <taxon>Streptophyta</taxon>
        <taxon>Embryophyta</taxon>
        <taxon>Tracheophyta</taxon>
        <taxon>Spermatophyta</taxon>
        <taxon>Magnoliopsida</taxon>
        <taxon>Liliopsida</taxon>
        <taxon>Poales</taxon>
        <taxon>Poaceae</taxon>
        <taxon>PACMAD clade</taxon>
        <taxon>Panicoideae</taxon>
        <taxon>Andropogonodae</taxon>
        <taxon>Andropogoneae</taxon>
        <taxon>Saccharinae</taxon>
        <taxon>Miscanthus</taxon>
    </lineage>
</organism>
<evidence type="ECO:0000256" key="2">
    <source>
        <dbReference type="SAM" id="MobiDB-lite"/>
    </source>
</evidence>
<dbReference type="AlphaFoldDB" id="A0A811QAH0"/>
<reference evidence="3" key="1">
    <citation type="submission" date="2020-10" db="EMBL/GenBank/DDBJ databases">
        <authorList>
            <person name="Han B."/>
            <person name="Lu T."/>
            <person name="Zhao Q."/>
            <person name="Huang X."/>
            <person name="Zhao Y."/>
        </authorList>
    </citation>
    <scope>NUCLEOTIDE SEQUENCE</scope>
</reference>
<evidence type="ECO:0000313" key="3">
    <source>
        <dbReference type="EMBL" id="CAD6257686.1"/>
    </source>
</evidence>
<sequence>MKEITYVMVDGWTGIAGDIEVIFFHLKNFFLVKTEKGREEAMDTDSICIDFRICCLPPPGTEHQRLQSVKQRSLSELCLSSYQRHMPLDGCVVTTALAWPGWRRLPRPRKNEPDQLQSKISALVPSSKSSSSNESELREQLATEATTAVQGEIYELRKRSEEAEEKLARTQKEMEEYKKLTEINNKAMEENNALLKRILAINNASST</sequence>
<evidence type="ECO:0000313" key="4">
    <source>
        <dbReference type="Proteomes" id="UP000604825"/>
    </source>
</evidence>
<feature type="region of interest" description="Disordered" evidence="2">
    <location>
        <begin position="107"/>
        <end position="144"/>
    </location>
</feature>
<dbReference type="EMBL" id="CAJGYO010000010">
    <property type="protein sequence ID" value="CAD6257686.1"/>
    <property type="molecule type" value="Genomic_DNA"/>
</dbReference>
<accession>A0A811QAH0</accession>
<keyword evidence="1" id="KW-0175">Coiled coil</keyword>
<evidence type="ECO:0000256" key="1">
    <source>
        <dbReference type="SAM" id="Coils"/>
    </source>
</evidence>
<gene>
    <name evidence="3" type="ORF">NCGR_LOCUS41171</name>
</gene>
<comment type="caution">
    <text evidence="3">The sequence shown here is derived from an EMBL/GenBank/DDBJ whole genome shotgun (WGS) entry which is preliminary data.</text>
</comment>
<protein>
    <submittedName>
        <fullName evidence="3">Uncharacterized protein</fullName>
    </submittedName>
</protein>
<keyword evidence="4" id="KW-1185">Reference proteome</keyword>
<dbReference type="OrthoDB" id="1689567at2759"/>